<dbReference type="InterPro" id="IPR001078">
    <property type="entry name" value="2-oxoacid_DH_actylTfrase"/>
</dbReference>
<evidence type="ECO:0000259" key="11">
    <source>
        <dbReference type="PROSITE" id="PS51826"/>
    </source>
</evidence>
<dbReference type="InterPro" id="IPR050743">
    <property type="entry name" value="2-oxoacid_DH_E2_comp"/>
</dbReference>
<sequence>MDIEIRIPDLGTDVLEVVEILVKIGDFVKKDDSLITVEGQKTSLEVPSTHSGMIKSILVTIGQQVKTGSSIVILEKYERDNELKIDNSFHLKSLDSGLKVSNCNEMFLNKNSNNLTSLVHATPTIRRLARQLNINLGKVKGSGRKGRIVQEDIISYANKILKRESDNVISENKTKDCVNFSNKFGKLSELYLTKVQQTSGKHLSKSWSIIPHVTQFGSSDITELEKFRQKYNSKLHSENLNSKLTILIFAMKVVAQSLKIFPKFNSILCPDTNSRLILNQSINIGIAIDTENGLLVPVINDVDKKNLSTLSTELSLLSKKAKLGKLTLANTVGGGFTISNLGGIGGAQFTPIINCPEVAILGMSKALIQPFWDGKEFKPRLILPLSLSYDHRVVDGVEAVRFINFISTVLSDIRLLII</sequence>
<dbReference type="GO" id="GO:0004742">
    <property type="term" value="F:dihydrolipoyllysine-residue acetyltransferase activity"/>
    <property type="evidence" value="ECO:0007669"/>
    <property type="project" value="UniProtKB-EC"/>
</dbReference>
<comment type="similarity">
    <text evidence="2 9">Belongs to the 2-oxoacid dehydrogenase family.</text>
</comment>
<name>A0A172WDE2_BUCSC</name>
<dbReference type="EMBL" id="CP011299">
    <property type="protein sequence ID" value="ANF16993.1"/>
    <property type="molecule type" value="Genomic_DNA"/>
</dbReference>
<dbReference type="PROSITE" id="PS50968">
    <property type="entry name" value="BIOTINYL_LIPOYL"/>
    <property type="match status" value="1"/>
</dbReference>
<evidence type="ECO:0000256" key="7">
    <source>
        <dbReference type="ARBA" id="ARBA00025211"/>
    </source>
</evidence>
<dbReference type="RefSeq" id="WP_075474058.1">
    <property type="nucleotide sequence ID" value="NZ_CP011299.1"/>
</dbReference>
<dbReference type="CDD" id="cd06849">
    <property type="entry name" value="lipoyl_domain"/>
    <property type="match status" value="1"/>
</dbReference>
<dbReference type="InterPro" id="IPR003016">
    <property type="entry name" value="2-oxoA_DH_lipoyl-BS"/>
</dbReference>
<dbReference type="InterPro" id="IPR011053">
    <property type="entry name" value="Single_hybrid_motif"/>
</dbReference>
<dbReference type="STRING" id="118110.XW81_00960"/>
<dbReference type="Pfam" id="PF02817">
    <property type="entry name" value="E3_binding"/>
    <property type="match status" value="1"/>
</dbReference>
<evidence type="ECO:0000256" key="5">
    <source>
        <dbReference type="ARBA" id="ARBA00022823"/>
    </source>
</evidence>
<evidence type="ECO:0000256" key="2">
    <source>
        <dbReference type="ARBA" id="ARBA00007317"/>
    </source>
</evidence>
<feature type="domain" description="Peripheral subunit-binding (PSBD)" evidence="11">
    <location>
        <begin position="120"/>
        <end position="157"/>
    </location>
</feature>
<dbReference type="GO" id="GO:0031405">
    <property type="term" value="F:lipoic acid binding"/>
    <property type="evidence" value="ECO:0007669"/>
    <property type="project" value="TreeGrafter"/>
</dbReference>
<dbReference type="GO" id="GO:0006086">
    <property type="term" value="P:pyruvate decarboxylation to acetyl-CoA"/>
    <property type="evidence" value="ECO:0007669"/>
    <property type="project" value="TreeGrafter"/>
</dbReference>
<evidence type="ECO:0000313" key="12">
    <source>
        <dbReference type="EMBL" id="ANF16993.1"/>
    </source>
</evidence>
<dbReference type="Gene3D" id="2.40.50.100">
    <property type="match status" value="1"/>
</dbReference>
<dbReference type="Gene3D" id="4.10.320.10">
    <property type="entry name" value="E3-binding domain"/>
    <property type="match status" value="1"/>
</dbReference>
<dbReference type="PANTHER" id="PTHR43178">
    <property type="entry name" value="DIHYDROLIPOAMIDE ACETYLTRANSFERASE COMPONENT OF PYRUVATE DEHYDROGENASE COMPLEX"/>
    <property type="match status" value="1"/>
</dbReference>
<dbReference type="Gene3D" id="3.30.559.10">
    <property type="entry name" value="Chloramphenicol acetyltransferase-like domain"/>
    <property type="match status" value="1"/>
</dbReference>
<keyword evidence="4 9" id="KW-0808">Transferase</keyword>
<evidence type="ECO:0000256" key="9">
    <source>
        <dbReference type="RuleBase" id="RU003423"/>
    </source>
</evidence>
<proteinExistence type="inferred from homology"/>
<dbReference type="EC" id="2.3.1.-" evidence="9"/>
<dbReference type="PROSITE" id="PS00189">
    <property type="entry name" value="LIPOYL"/>
    <property type="match status" value="1"/>
</dbReference>
<gene>
    <name evidence="12" type="ORF">XW81_00960</name>
</gene>
<dbReference type="FunFam" id="3.30.559.10:FF:000004">
    <property type="entry name" value="Acetyltransferase component of pyruvate dehydrogenase complex"/>
    <property type="match status" value="1"/>
</dbReference>
<comment type="function">
    <text evidence="7">The pyruvate dehydrogenase complex catalyzes the overall conversion of pyruvate to acetyl-CoA and CO(2). It contains multiple copies of three enzymatic components: pyruvate dehydrogenase (E1), dihydrolipoamide acetyltransferase (E2) and lipoamide dehydrogenase (E3).</text>
</comment>
<protein>
    <recommendedName>
        <fullName evidence="9">Dihydrolipoamide acetyltransferase component of pyruvate dehydrogenase complex</fullName>
        <ecNumber evidence="9">2.3.1.-</ecNumber>
    </recommendedName>
</protein>
<dbReference type="InterPro" id="IPR036625">
    <property type="entry name" value="E3-bd_dom_sf"/>
</dbReference>
<dbReference type="GO" id="GO:0005737">
    <property type="term" value="C:cytoplasm"/>
    <property type="evidence" value="ECO:0007669"/>
    <property type="project" value="TreeGrafter"/>
</dbReference>
<evidence type="ECO:0000313" key="13">
    <source>
        <dbReference type="Proteomes" id="UP000077654"/>
    </source>
</evidence>
<dbReference type="InterPro" id="IPR004167">
    <property type="entry name" value="PSBD"/>
</dbReference>
<dbReference type="SUPFAM" id="SSF51230">
    <property type="entry name" value="Single hybrid motif"/>
    <property type="match status" value="1"/>
</dbReference>
<evidence type="ECO:0000259" key="10">
    <source>
        <dbReference type="PROSITE" id="PS50968"/>
    </source>
</evidence>
<evidence type="ECO:0000256" key="8">
    <source>
        <dbReference type="ARBA" id="ARBA00048370"/>
    </source>
</evidence>
<comment type="cofactor">
    <cofactor evidence="1 9">
        <name>(R)-lipoate</name>
        <dbReference type="ChEBI" id="CHEBI:83088"/>
    </cofactor>
</comment>
<organism evidence="12 13">
    <name type="scientific">Buchnera aphidicola subsp. Schlechtendalia chinensis</name>
    <dbReference type="NCBI Taxonomy" id="118110"/>
    <lineage>
        <taxon>Bacteria</taxon>
        <taxon>Pseudomonadati</taxon>
        <taxon>Pseudomonadota</taxon>
        <taxon>Gammaproteobacteria</taxon>
        <taxon>Enterobacterales</taxon>
        <taxon>Erwiniaceae</taxon>
        <taxon>Buchnera</taxon>
    </lineage>
</organism>
<evidence type="ECO:0000256" key="4">
    <source>
        <dbReference type="ARBA" id="ARBA00022679"/>
    </source>
</evidence>
<accession>A0A172WDE2</accession>
<evidence type="ECO:0000256" key="6">
    <source>
        <dbReference type="ARBA" id="ARBA00023315"/>
    </source>
</evidence>
<dbReference type="PROSITE" id="PS51826">
    <property type="entry name" value="PSBD"/>
    <property type="match status" value="1"/>
</dbReference>
<dbReference type="PANTHER" id="PTHR43178:SF2">
    <property type="entry name" value="DIHYDROLIPOYLLYSINE-RESIDUE ACETYLTRANSFERASE COMPONENT OF PYRUVATE DEHYDROGENASE COMPLEX"/>
    <property type="match status" value="1"/>
</dbReference>
<dbReference type="PATRIC" id="fig|118110.3.peg.191"/>
<dbReference type="SUPFAM" id="SSF52777">
    <property type="entry name" value="CoA-dependent acyltransferases"/>
    <property type="match status" value="1"/>
</dbReference>
<dbReference type="Pfam" id="PF00198">
    <property type="entry name" value="2-oxoacid_dh"/>
    <property type="match status" value="1"/>
</dbReference>
<dbReference type="Proteomes" id="UP000077654">
    <property type="component" value="Chromosome"/>
</dbReference>
<keyword evidence="6 9" id="KW-0012">Acyltransferase</keyword>
<evidence type="ECO:0000256" key="1">
    <source>
        <dbReference type="ARBA" id="ARBA00001938"/>
    </source>
</evidence>
<reference evidence="12 13" key="1">
    <citation type="submission" date="2015-04" db="EMBL/GenBank/DDBJ databases">
        <title>Buchnera aphidicola assembly.</title>
        <authorList>
            <person name="Zhang Y."/>
        </authorList>
    </citation>
    <scope>NUCLEOTIDE SEQUENCE [LARGE SCALE GENOMIC DNA]</scope>
    <source>
        <strain evidence="12 13">SC</strain>
    </source>
</reference>
<comment type="subunit">
    <text evidence="3">Forms a 24-polypeptide structural core with octahedral symmetry.</text>
</comment>
<dbReference type="SUPFAM" id="SSF47005">
    <property type="entry name" value="Peripheral subunit-binding domain of 2-oxo acid dehydrogenase complex"/>
    <property type="match status" value="1"/>
</dbReference>
<dbReference type="InterPro" id="IPR023213">
    <property type="entry name" value="CAT-like_dom_sf"/>
</dbReference>
<keyword evidence="5 9" id="KW-0450">Lipoyl</keyword>
<dbReference type="OrthoDB" id="9805770at2"/>
<keyword evidence="13" id="KW-1185">Reference proteome</keyword>
<evidence type="ECO:0000256" key="3">
    <source>
        <dbReference type="ARBA" id="ARBA00011484"/>
    </source>
</evidence>
<feature type="domain" description="Lipoyl-binding" evidence="10">
    <location>
        <begin position="2"/>
        <end position="75"/>
    </location>
</feature>
<dbReference type="AlphaFoldDB" id="A0A172WDE2"/>
<dbReference type="InterPro" id="IPR000089">
    <property type="entry name" value="Biotin_lipoyl"/>
</dbReference>
<dbReference type="Pfam" id="PF00364">
    <property type="entry name" value="Biotin_lipoyl"/>
    <property type="match status" value="1"/>
</dbReference>
<comment type="catalytic activity">
    <reaction evidence="8">
        <text>N(6)-[(R)-dihydrolipoyl]-L-lysyl-[protein] + acetyl-CoA = N(6)-[(R)-S(8)-acetyldihydrolipoyl]-L-lysyl-[protein] + CoA</text>
        <dbReference type="Rhea" id="RHEA:17017"/>
        <dbReference type="Rhea" id="RHEA-COMP:10475"/>
        <dbReference type="Rhea" id="RHEA-COMP:10478"/>
        <dbReference type="ChEBI" id="CHEBI:57287"/>
        <dbReference type="ChEBI" id="CHEBI:57288"/>
        <dbReference type="ChEBI" id="CHEBI:83100"/>
        <dbReference type="ChEBI" id="CHEBI:83111"/>
        <dbReference type="EC" id="2.3.1.12"/>
    </reaction>
</comment>